<dbReference type="SUPFAM" id="SSF48371">
    <property type="entry name" value="ARM repeat"/>
    <property type="match status" value="1"/>
</dbReference>
<feature type="region of interest" description="Disordered" evidence="1">
    <location>
        <begin position="1169"/>
        <end position="1195"/>
    </location>
</feature>
<name>A0A060T015_PYCCI</name>
<evidence type="ECO:0000313" key="3">
    <source>
        <dbReference type="Proteomes" id="UP000029665"/>
    </source>
</evidence>
<feature type="region of interest" description="Disordered" evidence="1">
    <location>
        <begin position="1317"/>
        <end position="1388"/>
    </location>
</feature>
<feature type="compositionally biased region" description="Low complexity" evidence="1">
    <location>
        <begin position="1231"/>
        <end position="1251"/>
    </location>
</feature>
<sequence>MNLPTPPSTSHRDEKENRAPRFTRVSWSETAQYHPITASPPRTYSARTSASRAGPSKSILKRPSHPITPLFDENAKEGTPEPSDPLTDLHYLDGPVSRILTEDVSLRSLIEAYSVLAARLRACVTDNTDADASWPLFQPIRKQRDLLVQAMRLPAEVLEPAKDRIAYALRRGIEGELGKEGKKGSISDGLKAVHDLSLYQPSIFVPAFAPLVPAVLSHLLAPTLPLRNQACHALGGLALAVASLPPSEAHTRMSTAVAARLTRNVETAPPSSPTEHAGPHSPSRDSPLVRTLRTTLEREDPHYASQGPVWAFSVIAHLVVLLGPTVYLHNDLTRTIMALFSLGMRHKKSSVRALGCLAWRTMIWAYFRPPHVRLTIITDTDDESEESATEADLIEERTKYDEVMRAKFKYLLSVVDMGAGVNVVGAILGQELSDDMHVRGALRVLRVMSKRGGQTCKDAMDVARQLLSSATSKEHGIVPEWENRRLLAHGLFSANPGLLTAEWTTLSASVKGVLDQCPHISDIRPLTLDEIGADGVWDEFLSVWEEGLAVLRLRWGSEEVPIEIREIWFNLLKSHASPLLELSTRARDVLVWILEHKEFDFTMHTEELGKEAPTSPVKPTCSRRSNRADEPLPQHRWNYAVRLFLVRDLFTITRAVFPRDMFAGIAESVLKHLNSNEEDLVGDVQCTDEVREQWASLCAEAALVCDISVIQAFWNNKLGKPGSGLRLSRWDADVCAVVWHSFLDRWLDGTKDWESAIVLLSVPFLDASGWELGSEALNSWEDFLKHAVDSALDCGVDASALLDHIAAAVSAGHSPGSISSVRVADLLLSNLDFADAREVPVELFEFASDTLTAAYPPAPRHKVMCIWLVRSLTRVIDACPNELCFSALQTLSDGICTWIADERDSCSAEEYSSDILPLYQTVLVSIQGLEVSAYFLEALAPLLEAPFRGRLEKRVGTVEAFAEFWLETYASLPEPQTGWPEQIVHCLEAVAREQEDEASVENLTAVKEECPSPCGSDLAVVRAIAELEHECESEDEGSIALPSPQTLSGMVGPLFTSAIFSRASSPEPSVKVEPTTPKSASHVQLFTTPSRSHKFTTKEDTTAIAHSFPSSPTAGPSPTRVPTTPKRGKLDPDAHSQASKENHSPLPHIASVTERLAIRSPLLLDSMLGKRSRSDDEEDLSDVEKPYKKGRLGMSPLGPSVMSSNVVQVHMVAHGVPRLSGSSDSPDGEKGTSLLGSESESPSPTQSASSACRKRKSVFLDAVVVPSVTEIVRQKRRFSVAGPSLSLDSGMPMESKTPILRRTRSATRILGKSIDFKRPEKTPKRRRMGRAHQLREEAASESMSSPSRSLQDAQLFGSDDSIMLASPSKPADLPPSDDETHVGQITPHRLVSPAVRRVQRIEFNSDPPSDDSTMSDSPSSERVVRKIARLGGEQQMRPMPLNLRARSVAEFQCCAGRPIVDTVGQGCEVDQVLAKVEVNFRTVVDRRPPSSDRSSTFCRIILTIGIHV</sequence>
<accession>A0A060T015</accession>
<feature type="region of interest" description="Disordered" evidence="1">
    <location>
        <begin position="1"/>
        <end position="85"/>
    </location>
</feature>
<feature type="compositionally biased region" description="Basic and acidic residues" evidence="1">
    <location>
        <begin position="1128"/>
        <end position="1143"/>
    </location>
</feature>
<feature type="compositionally biased region" description="Basic residues" evidence="1">
    <location>
        <begin position="1323"/>
        <end position="1332"/>
    </location>
</feature>
<feature type="region of interest" description="Disordered" evidence="1">
    <location>
        <begin position="1105"/>
        <end position="1148"/>
    </location>
</feature>
<keyword evidence="3" id="KW-1185">Reference proteome</keyword>
<dbReference type="InterPro" id="IPR016024">
    <property type="entry name" value="ARM-type_fold"/>
</dbReference>
<feature type="region of interest" description="Disordered" evidence="1">
    <location>
        <begin position="610"/>
        <end position="629"/>
    </location>
</feature>
<organism evidence="2 3">
    <name type="scientific">Pycnoporus cinnabarinus</name>
    <name type="common">Cinnabar-red polypore</name>
    <name type="synonym">Trametes cinnabarina</name>
    <dbReference type="NCBI Taxonomy" id="5643"/>
    <lineage>
        <taxon>Eukaryota</taxon>
        <taxon>Fungi</taxon>
        <taxon>Dikarya</taxon>
        <taxon>Basidiomycota</taxon>
        <taxon>Agaricomycotina</taxon>
        <taxon>Agaricomycetes</taxon>
        <taxon>Polyporales</taxon>
        <taxon>Polyporaceae</taxon>
        <taxon>Trametes</taxon>
    </lineage>
</organism>
<feature type="region of interest" description="Disordered" evidence="1">
    <location>
        <begin position="1217"/>
        <end position="1252"/>
    </location>
</feature>
<evidence type="ECO:0000256" key="1">
    <source>
        <dbReference type="SAM" id="MobiDB-lite"/>
    </source>
</evidence>
<feature type="region of interest" description="Disordered" evidence="1">
    <location>
        <begin position="266"/>
        <end position="287"/>
    </location>
</feature>
<dbReference type="OrthoDB" id="2591260at2759"/>
<dbReference type="OMA" id="YGQVTPH"/>
<dbReference type="Proteomes" id="UP000029665">
    <property type="component" value="Unassembled WGS sequence"/>
</dbReference>
<comment type="caution">
    <text evidence="2">The sequence shown here is derived from an EMBL/GenBank/DDBJ whole genome shotgun (WGS) entry which is preliminary data.</text>
</comment>
<gene>
    <name evidence="2" type="ORF">BN946_scf184689.g2</name>
</gene>
<evidence type="ECO:0000313" key="2">
    <source>
        <dbReference type="EMBL" id="CDO77824.1"/>
    </source>
</evidence>
<feature type="compositionally biased region" description="Low complexity" evidence="1">
    <location>
        <begin position="1340"/>
        <end position="1349"/>
    </location>
</feature>
<dbReference type="HOGENOM" id="CLU_001598_0_0_1"/>
<protein>
    <recommendedName>
        <fullName evidence="4">Telomere-associated protein Rif1 N-terminal domain-containing protein</fullName>
    </recommendedName>
</protein>
<feature type="region of interest" description="Disordered" evidence="1">
    <location>
        <begin position="1401"/>
        <end position="1421"/>
    </location>
</feature>
<dbReference type="EMBL" id="CCBP010000503">
    <property type="protein sequence ID" value="CDO77824.1"/>
    <property type="molecule type" value="Genomic_DNA"/>
</dbReference>
<feature type="compositionally biased region" description="Basic and acidic residues" evidence="1">
    <location>
        <begin position="10"/>
        <end position="19"/>
    </location>
</feature>
<feature type="compositionally biased region" description="Polar residues" evidence="1">
    <location>
        <begin position="40"/>
        <end position="51"/>
    </location>
</feature>
<feature type="compositionally biased region" description="Low complexity" evidence="1">
    <location>
        <begin position="1405"/>
        <end position="1420"/>
    </location>
</feature>
<feature type="compositionally biased region" description="Polar residues" evidence="1">
    <location>
        <begin position="1108"/>
        <end position="1122"/>
    </location>
</feature>
<proteinExistence type="predicted"/>
<evidence type="ECO:0008006" key="4">
    <source>
        <dbReference type="Google" id="ProtNLM"/>
    </source>
</evidence>
<reference evidence="2" key="1">
    <citation type="submission" date="2014-01" db="EMBL/GenBank/DDBJ databases">
        <title>The genome of the white-rot fungus Pycnoporus cinnabarinus: a basidiomycete model with a versatile arsenal for lignocellulosic biomass breakdown.</title>
        <authorList>
            <person name="Levasseur A."/>
            <person name="Lomascolo A."/>
            <person name="Ruiz-Duenas F.J."/>
            <person name="Uzan E."/>
            <person name="Piumi F."/>
            <person name="Kues U."/>
            <person name="Ram A.F.J."/>
            <person name="Murat C."/>
            <person name="Haon M."/>
            <person name="Benoit I."/>
            <person name="Arfi Y."/>
            <person name="Chevret D."/>
            <person name="Drula E."/>
            <person name="Kwon M.J."/>
            <person name="Gouret P."/>
            <person name="Lesage-Meessen L."/>
            <person name="Lombard V."/>
            <person name="Mariette J."/>
            <person name="Noirot C."/>
            <person name="Park J."/>
            <person name="Patyshakuliyeva A."/>
            <person name="Wieneger R.A.B."/>
            <person name="Wosten H.A.B."/>
            <person name="Martin F."/>
            <person name="Coutinho P.M."/>
            <person name="de Vries R."/>
            <person name="Martinez A.T."/>
            <person name="Klopp C."/>
            <person name="Pontarotti P."/>
            <person name="Henrissat B."/>
            <person name="Record E."/>
        </authorList>
    </citation>
    <scope>NUCLEOTIDE SEQUENCE [LARGE SCALE GENOMIC DNA]</scope>
    <source>
        <strain evidence="2">BRFM137</strain>
    </source>
</reference>
<dbReference type="STRING" id="5643.A0A060T015"/>